<dbReference type="RefSeq" id="WP_307686153.1">
    <property type="nucleotide sequence ID" value="NZ_JAUSRD010000012.1"/>
</dbReference>
<evidence type="ECO:0000256" key="2">
    <source>
        <dbReference type="SAM" id="SignalP"/>
    </source>
</evidence>
<reference evidence="3" key="1">
    <citation type="submission" date="2023-07" db="EMBL/GenBank/DDBJ databases">
        <title>Sorghum-associated microbial communities from plants grown in Nebraska, USA.</title>
        <authorList>
            <person name="Schachtman D."/>
        </authorList>
    </citation>
    <scope>NUCLEOTIDE SEQUENCE</scope>
    <source>
        <strain evidence="3">DS3754</strain>
    </source>
</reference>
<organism evidence="3 4">
    <name type="scientific">Variovorax boronicumulans</name>
    <dbReference type="NCBI Taxonomy" id="436515"/>
    <lineage>
        <taxon>Bacteria</taxon>
        <taxon>Pseudomonadati</taxon>
        <taxon>Pseudomonadota</taxon>
        <taxon>Betaproteobacteria</taxon>
        <taxon>Burkholderiales</taxon>
        <taxon>Comamonadaceae</taxon>
        <taxon>Variovorax</taxon>
    </lineage>
</organism>
<dbReference type="Proteomes" id="UP001242045">
    <property type="component" value="Unassembled WGS sequence"/>
</dbReference>
<evidence type="ECO:0000256" key="1">
    <source>
        <dbReference type="SAM" id="MobiDB-lite"/>
    </source>
</evidence>
<feature type="region of interest" description="Disordered" evidence="1">
    <location>
        <begin position="301"/>
        <end position="327"/>
    </location>
</feature>
<feature type="chain" id="PRO_5043880296" evidence="2">
    <location>
        <begin position="32"/>
        <end position="327"/>
    </location>
</feature>
<dbReference type="AlphaFoldDB" id="A0AAW8CYS8"/>
<keyword evidence="2" id="KW-0732">Signal</keyword>
<proteinExistence type="predicted"/>
<name>A0AAW8CYS8_9BURK</name>
<gene>
    <name evidence="3" type="ORF">J2W31_004620</name>
</gene>
<feature type="signal peptide" evidence="2">
    <location>
        <begin position="1"/>
        <end position="31"/>
    </location>
</feature>
<comment type="caution">
    <text evidence="3">The sequence shown here is derived from an EMBL/GenBank/DDBJ whole genome shotgun (WGS) entry which is preliminary data.</text>
</comment>
<sequence length="327" mass="35609">MPLHPAPRTASLLPLLPLFIAALLSAGPTLAAPVAATIENGTTTTACAEEDNVSMVLRGEGIRHMRIEALQPDYLDKIGNDVTAPDFSGCNFDGGAHPTDPAHRFKKRTVVLLDNAEWRIVGMTLPTFWRPQRVPVQVGNRSDRGFHLLQVFKKENGKALEAIVLYPSDGYWRLKPLPEARFGDGVYGSSFLLGPVEQAGRPVVNIASIRVVPKPLAIHLRFTNGGSAVARVDEISRKRTALDVTLSKPTASAQPFAVLRSMYVTADNADMSEVRWQESPNAASQAKPLPEVKSLQATQVRFGRSLPSKHNTSAPDIEFSGFDDEAR</sequence>
<protein>
    <submittedName>
        <fullName evidence="3">Uncharacterized protein</fullName>
    </submittedName>
</protein>
<evidence type="ECO:0000313" key="4">
    <source>
        <dbReference type="Proteomes" id="UP001242045"/>
    </source>
</evidence>
<evidence type="ECO:0000313" key="3">
    <source>
        <dbReference type="EMBL" id="MDP9895495.1"/>
    </source>
</evidence>
<accession>A0AAW8CYS8</accession>
<dbReference type="EMBL" id="JAUSRD010000012">
    <property type="protein sequence ID" value="MDP9895495.1"/>
    <property type="molecule type" value="Genomic_DNA"/>
</dbReference>